<feature type="region of interest" description="Disordered" evidence="3">
    <location>
        <begin position="134"/>
        <end position="160"/>
    </location>
</feature>
<dbReference type="Pfam" id="PF00884">
    <property type="entry name" value="Sulfatase"/>
    <property type="match status" value="1"/>
</dbReference>
<feature type="domain" description="Sulfatase N-terminal" evidence="4">
    <location>
        <begin position="7"/>
        <end position="345"/>
    </location>
</feature>
<dbReference type="EMBL" id="ONZG01000005">
    <property type="protein sequence ID" value="SPJ28885.1"/>
    <property type="molecule type" value="Genomic_DNA"/>
</dbReference>
<dbReference type="RefSeq" id="WP_108787721.1">
    <property type="nucleotide sequence ID" value="NZ_ONZG01000005.1"/>
</dbReference>
<evidence type="ECO:0000313" key="6">
    <source>
        <dbReference type="Proteomes" id="UP000244898"/>
    </source>
</evidence>
<evidence type="ECO:0000256" key="2">
    <source>
        <dbReference type="ARBA" id="ARBA00022801"/>
    </source>
</evidence>
<evidence type="ECO:0000256" key="1">
    <source>
        <dbReference type="ARBA" id="ARBA00022723"/>
    </source>
</evidence>
<keyword evidence="6" id="KW-1185">Reference proteome</keyword>
<dbReference type="InterPro" id="IPR000917">
    <property type="entry name" value="Sulfatase_N"/>
</dbReference>
<keyword evidence="2 5" id="KW-0378">Hydrolase</keyword>
<organism evidence="5 6">
    <name type="scientific">Falsiruegeria mediterranea M17</name>
    <dbReference type="NCBI Taxonomy" id="1200281"/>
    <lineage>
        <taxon>Bacteria</taxon>
        <taxon>Pseudomonadati</taxon>
        <taxon>Pseudomonadota</taxon>
        <taxon>Alphaproteobacteria</taxon>
        <taxon>Rhodobacterales</taxon>
        <taxon>Roseobacteraceae</taxon>
        <taxon>Falsiruegeria</taxon>
    </lineage>
</organism>
<dbReference type="GO" id="GO:0046872">
    <property type="term" value="F:metal ion binding"/>
    <property type="evidence" value="ECO:0007669"/>
    <property type="project" value="UniProtKB-KW"/>
</dbReference>
<dbReference type="OrthoDB" id="9795675at2"/>
<evidence type="ECO:0000256" key="3">
    <source>
        <dbReference type="SAM" id="MobiDB-lite"/>
    </source>
</evidence>
<reference evidence="6" key="1">
    <citation type="submission" date="2018-03" db="EMBL/GenBank/DDBJ databases">
        <authorList>
            <person name="Rodrigo-Torres L."/>
            <person name="Arahal R. D."/>
            <person name="Lucena T."/>
        </authorList>
    </citation>
    <scope>NUCLEOTIDE SEQUENCE [LARGE SCALE GENOMIC DNA]</scope>
    <source>
        <strain evidence="6">CECT 7615</strain>
    </source>
</reference>
<dbReference type="EC" id="3.1.6.6" evidence="5"/>
<proteinExistence type="predicted"/>
<evidence type="ECO:0000313" key="5">
    <source>
        <dbReference type="EMBL" id="SPJ28885.1"/>
    </source>
</evidence>
<accession>A0A2R8C8Z3</accession>
<dbReference type="InterPro" id="IPR017850">
    <property type="entry name" value="Alkaline_phosphatase_core_sf"/>
</dbReference>
<keyword evidence="1" id="KW-0479">Metal-binding</keyword>
<dbReference type="Gene3D" id="3.40.720.10">
    <property type="entry name" value="Alkaline Phosphatase, subunit A"/>
    <property type="match status" value="1"/>
</dbReference>
<dbReference type="SUPFAM" id="SSF53649">
    <property type="entry name" value="Alkaline phosphatase-like"/>
    <property type="match status" value="1"/>
</dbReference>
<name>A0A2R8C8Z3_9RHOB</name>
<gene>
    <name evidence="5" type="primary">betC_5</name>
    <name evidence="5" type="ORF">TRM7615_02394</name>
</gene>
<dbReference type="GO" id="GO:0047753">
    <property type="term" value="F:choline-sulfatase activity"/>
    <property type="evidence" value="ECO:0007669"/>
    <property type="project" value="UniProtKB-EC"/>
</dbReference>
<dbReference type="PANTHER" id="PTHR45953:SF1">
    <property type="entry name" value="IDURONATE 2-SULFATASE"/>
    <property type="match status" value="1"/>
</dbReference>
<dbReference type="AlphaFoldDB" id="A0A2R8C8Z3"/>
<dbReference type="Proteomes" id="UP000244898">
    <property type="component" value="Unassembled WGS sequence"/>
</dbReference>
<dbReference type="GO" id="GO:0005737">
    <property type="term" value="C:cytoplasm"/>
    <property type="evidence" value="ECO:0007669"/>
    <property type="project" value="TreeGrafter"/>
</dbReference>
<sequence length="478" mass="52669">MTTRPMNTVVILSDEHNRDVLGCYGDPVAQTPHLDQLAAQGTVFRTAYCNSPVCVPSRASFMTGRYPHQIGAWDSTSPFDGQHGGWAAQLRDLGNQVVSIGKLHFRSSTDDNGFTDEIAPMHVHNGTGWMSSLLRSPPPPIAGAEQTAGQIGPGETGYTRYDRDITQTACDWLRKAASAPRDKPWVLYVGLVAPHFPLIAPQRFFDLYQDAEIPPPRQYTEADRPRHPVLDALRASSNYDDSFDPDSLRIARQAYYGLVSFLDHNIGQILAALSDSGLSDNTRVIYSSDHGDNLGHRGLWGKSVMYDDAVAVPLIIAGPDVPAGQCVDTPVSLVDVHPTLLEFAGGASDPDLPGTPLCRWFETPKQDREVFSEYHDWSSVTGMFMLRTARWKIIRYPGYPDQLFDMQKDPQEAIDLADDPAYLPVLRDMRTRLDVIADIDQINARAFADQQKKIDACGGVDAILAGEEQAYTPAPSQA</sequence>
<protein>
    <submittedName>
        <fullName evidence="5">Choline-sulfatase</fullName>
        <ecNumber evidence="5">3.1.6.6</ecNumber>
    </submittedName>
</protein>
<dbReference type="PANTHER" id="PTHR45953">
    <property type="entry name" value="IDURONATE 2-SULFATASE"/>
    <property type="match status" value="1"/>
</dbReference>
<dbReference type="CDD" id="cd16037">
    <property type="entry name" value="sulfatase_like"/>
    <property type="match status" value="1"/>
</dbReference>
<evidence type="ECO:0000259" key="4">
    <source>
        <dbReference type="Pfam" id="PF00884"/>
    </source>
</evidence>